<dbReference type="PANTHER" id="PTHR35562:SF2">
    <property type="entry name" value="DNA ENDONUCLEASE SMRA-RELATED"/>
    <property type="match status" value="1"/>
</dbReference>
<proteinExistence type="predicted"/>
<dbReference type="InterPro" id="IPR036063">
    <property type="entry name" value="Smr_dom_sf"/>
</dbReference>
<feature type="domain" description="Smr" evidence="2">
    <location>
        <begin position="98"/>
        <end position="181"/>
    </location>
</feature>
<feature type="compositionally biased region" description="Polar residues" evidence="1">
    <location>
        <begin position="44"/>
        <end position="54"/>
    </location>
</feature>
<dbReference type="SMART" id="SM00463">
    <property type="entry name" value="SMR"/>
    <property type="match status" value="1"/>
</dbReference>
<name>A0ABT4VKX6_9HYPH</name>
<dbReference type="PANTHER" id="PTHR35562">
    <property type="entry name" value="DNA ENDONUCLEASE SMRA-RELATED"/>
    <property type="match status" value="1"/>
</dbReference>
<dbReference type="SUPFAM" id="SSF160443">
    <property type="entry name" value="SMR domain-like"/>
    <property type="match status" value="1"/>
</dbReference>
<dbReference type="InterPro" id="IPR002625">
    <property type="entry name" value="Smr_dom"/>
</dbReference>
<dbReference type="Pfam" id="PF01713">
    <property type="entry name" value="Smr"/>
    <property type="match status" value="1"/>
</dbReference>
<evidence type="ECO:0000313" key="3">
    <source>
        <dbReference type="EMBL" id="MDA4845339.1"/>
    </source>
</evidence>
<comment type="caution">
    <text evidence="3">The sequence shown here is derived from an EMBL/GenBank/DDBJ whole genome shotgun (WGS) entry which is preliminary data.</text>
</comment>
<dbReference type="RefSeq" id="WP_271088959.1">
    <property type="nucleotide sequence ID" value="NZ_JAPJZH010000004.1"/>
</dbReference>
<accession>A0ABT4VKX6</accession>
<reference evidence="3" key="1">
    <citation type="submission" date="2022-11" db="EMBL/GenBank/DDBJ databases">
        <title>Hoeflea poritis sp. nov., isolated from scleractinian coral Porites lutea.</title>
        <authorList>
            <person name="Zhang G."/>
            <person name="Wei Q."/>
            <person name="Cai L."/>
        </authorList>
    </citation>
    <scope>NUCLEOTIDE SEQUENCE</scope>
    <source>
        <strain evidence="3">E7-10</strain>
    </source>
</reference>
<dbReference type="EMBL" id="JAPJZH010000004">
    <property type="protein sequence ID" value="MDA4845339.1"/>
    <property type="molecule type" value="Genomic_DNA"/>
</dbReference>
<dbReference type="Gene3D" id="3.30.1370.110">
    <property type="match status" value="1"/>
</dbReference>
<dbReference type="PROSITE" id="PS50828">
    <property type="entry name" value="SMR"/>
    <property type="match status" value="1"/>
</dbReference>
<gene>
    <name evidence="3" type="ORF">OOZ53_08265</name>
</gene>
<evidence type="ECO:0000313" key="4">
    <source>
        <dbReference type="Proteomes" id="UP001148313"/>
    </source>
</evidence>
<evidence type="ECO:0000256" key="1">
    <source>
        <dbReference type="SAM" id="MobiDB-lite"/>
    </source>
</evidence>
<sequence length="187" mass="20796">MSGRKKSLSKEDRILWGQVARTVDAYPGRLESLLDEELEKGTQETKNPNRTTVRSRVDSEPPKQKTVRTNMSAQAINPIDRSVYRKIARGRLPLEARIDLHGMTQDEAHDLLLGFLRSAHARGLRHVLVITGKGTSRGGEGVLRRAVPKWLGFAAFRELASGVEPAARGHGGDGALYVRLKRKVVER</sequence>
<dbReference type="Proteomes" id="UP001148313">
    <property type="component" value="Unassembled WGS sequence"/>
</dbReference>
<organism evidence="3 4">
    <name type="scientific">Hoeflea poritis</name>
    <dbReference type="NCBI Taxonomy" id="2993659"/>
    <lineage>
        <taxon>Bacteria</taxon>
        <taxon>Pseudomonadati</taxon>
        <taxon>Pseudomonadota</taxon>
        <taxon>Alphaproteobacteria</taxon>
        <taxon>Hyphomicrobiales</taxon>
        <taxon>Rhizobiaceae</taxon>
        <taxon>Hoeflea</taxon>
    </lineage>
</organism>
<protein>
    <submittedName>
        <fullName evidence="3">Smr/MutS family protein</fullName>
    </submittedName>
</protein>
<feature type="region of interest" description="Disordered" evidence="1">
    <location>
        <begin position="37"/>
        <end position="63"/>
    </location>
</feature>
<keyword evidence="4" id="KW-1185">Reference proteome</keyword>
<evidence type="ECO:0000259" key="2">
    <source>
        <dbReference type="PROSITE" id="PS50828"/>
    </source>
</evidence>